<feature type="compositionally biased region" description="Polar residues" evidence="1">
    <location>
        <begin position="47"/>
        <end position="63"/>
    </location>
</feature>
<feature type="compositionally biased region" description="Basic and acidic residues" evidence="1">
    <location>
        <begin position="64"/>
        <end position="75"/>
    </location>
</feature>
<dbReference type="EMBL" id="JAOYFB010000038">
    <property type="protein sequence ID" value="KAK4025202.1"/>
    <property type="molecule type" value="Genomic_DNA"/>
</dbReference>
<dbReference type="PANTHER" id="PTHR34769:SF1">
    <property type="entry name" value="RNA POLYMERASE I AND III SUBUNIT D"/>
    <property type="match status" value="1"/>
</dbReference>
<dbReference type="PANTHER" id="PTHR34769">
    <property type="entry name" value="RCG42593, ISOFORM CRA_A"/>
    <property type="match status" value="1"/>
</dbReference>
<evidence type="ECO:0000313" key="3">
    <source>
        <dbReference type="Proteomes" id="UP001234178"/>
    </source>
</evidence>
<organism evidence="2 3">
    <name type="scientific">Daphnia magna</name>
    <dbReference type="NCBI Taxonomy" id="35525"/>
    <lineage>
        <taxon>Eukaryota</taxon>
        <taxon>Metazoa</taxon>
        <taxon>Ecdysozoa</taxon>
        <taxon>Arthropoda</taxon>
        <taxon>Crustacea</taxon>
        <taxon>Branchiopoda</taxon>
        <taxon>Diplostraca</taxon>
        <taxon>Cladocera</taxon>
        <taxon>Anomopoda</taxon>
        <taxon>Daphniidae</taxon>
        <taxon>Daphnia</taxon>
    </lineage>
</organism>
<dbReference type="Proteomes" id="UP001234178">
    <property type="component" value="Unassembled WGS sequence"/>
</dbReference>
<protein>
    <submittedName>
        <fullName evidence="2">Uncharacterized protein</fullName>
    </submittedName>
</protein>
<reference evidence="2 3" key="1">
    <citation type="journal article" date="2023" name="Nucleic Acids Res.">
        <title>The hologenome of Daphnia magna reveals possible DNA methylation and microbiome-mediated evolution of the host genome.</title>
        <authorList>
            <person name="Chaturvedi A."/>
            <person name="Li X."/>
            <person name="Dhandapani V."/>
            <person name="Marshall H."/>
            <person name="Kissane S."/>
            <person name="Cuenca-Cambronero M."/>
            <person name="Asole G."/>
            <person name="Calvet F."/>
            <person name="Ruiz-Romero M."/>
            <person name="Marangio P."/>
            <person name="Guigo R."/>
            <person name="Rago D."/>
            <person name="Mirbahai L."/>
            <person name="Eastwood N."/>
            <person name="Colbourne J.K."/>
            <person name="Zhou J."/>
            <person name="Mallon E."/>
            <person name="Orsini L."/>
        </authorList>
    </citation>
    <scope>NUCLEOTIDE SEQUENCE [LARGE SCALE GENOMIC DNA]</scope>
    <source>
        <strain evidence="2">LRV0_1</strain>
    </source>
</reference>
<accession>A0ABR0AJC6</accession>
<gene>
    <name evidence="2" type="ORF">OUZ56_014276</name>
</gene>
<sequence length="140" mass="15644">MNNQLNDPETVAKRLRFETKYLRKRFPFRSAGAAADKRQDIREKSDQSLATPPTTASHQNCGSSKHEVKVGEGSDDTMLERLAVEELLQEAAKSKARADVGGPSEWSKKPARVNKRFVVNSLLLTESQNKRKSSTSNVKE</sequence>
<evidence type="ECO:0000313" key="2">
    <source>
        <dbReference type="EMBL" id="KAK4025202.1"/>
    </source>
</evidence>
<proteinExistence type="predicted"/>
<dbReference type="InterPro" id="IPR038948">
    <property type="entry name" value="POLR1D-like"/>
</dbReference>
<evidence type="ECO:0000256" key="1">
    <source>
        <dbReference type="SAM" id="MobiDB-lite"/>
    </source>
</evidence>
<feature type="compositionally biased region" description="Basic and acidic residues" evidence="1">
    <location>
        <begin position="35"/>
        <end position="46"/>
    </location>
</feature>
<comment type="caution">
    <text evidence="2">The sequence shown here is derived from an EMBL/GenBank/DDBJ whole genome shotgun (WGS) entry which is preliminary data.</text>
</comment>
<feature type="region of interest" description="Disordered" evidence="1">
    <location>
        <begin position="28"/>
        <end position="75"/>
    </location>
</feature>
<keyword evidence="3" id="KW-1185">Reference proteome</keyword>
<name>A0ABR0AJC6_9CRUS</name>